<dbReference type="SMART" id="SM00421">
    <property type="entry name" value="HTH_LUXR"/>
    <property type="match status" value="1"/>
</dbReference>
<proteinExistence type="predicted"/>
<dbReference type="PRINTS" id="PR00038">
    <property type="entry name" value="HTHLUXR"/>
</dbReference>
<evidence type="ECO:0000256" key="3">
    <source>
        <dbReference type="ARBA" id="ARBA00023163"/>
    </source>
</evidence>
<evidence type="ECO:0000256" key="2">
    <source>
        <dbReference type="ARBA" id="ARBA00023125"/>
    </source>
</evidence>
<dbReference type="AlphaFoldDB" id="A0A8J3VDL4"/>
<comment type="caution">
    <text evidence="6">The sequence shown here is derived from an EMBL/GenBank/DDBJ whole genome shotgun (WGS) entry which is preliminary data.</text>
</comment>
<dbReference type="SUPFAM" id="SSF46894">
    <property type="entry name" value="C-terminal effector domain of the bipartite response regulators"/>
    <property type="match status" value="1"/>
</dbReference>
<keyword evidence="3" id="KW-0804">Transcription</keyword>
<name>A0A8J3VDL4_9ACTN</name>
<gene>
    <name evidence="6" type="ORF">Rhe02_17360</name>
</gene>
<dbReference type="InterPro" id="IPR036388">
    <property type="entry name" value="WH-like_DNA-bd_sf"/>
</dbReference>
<dbReference type="PANTHER" id="PTHR44688">
    <property type="entry name" value="DNA-BINDING TRANSCRIPTIONAL ACTIVATOR DEVR_DOSR"/>
    <property type="match status" value="1"/>
</dbReference>
<dbReference type="InterPro" id="IPR016032">
    <property type="entry name" value="Sig_transdc_resp-reg_C-effctor"/>
</dbReference>
<dbReference type="PANTHER" id="PTHR44688:SF16">
    <property type="entry name" value="DNA-BINDING TRANSCRIPTIONAL ACTIVATOR DEVR_DOSR"/>
    <property type="match status" value="1"/>
</dbReference>
<feature type="domain" description="HTH luxR-type" evidence="5">
    <location>
        <begin position="126"/>
        <end position="191"/>
    </location>
</feature>
<dbReference type="GO" id="GO:0003677">
    <property type="term" value="F:DNA binding"/>
    <property type="evidence" value="ECO:0007669"/>
    <property type="project" value="UniProtKB-KW"/>
</dbReference>
<keyword evidence="2" id="KW-0238">DNA-binding</keyword>
<dbReference type="EMBL" id="BONY01000008">
    <property type="protein sequence ID" value="GIH03669.1"/>
    <property type="molecule type" value="Genomic_DNA"/>
</dbReference>
<keyword evidence="1" id="KW-0805">Transcription regulation</keyword>
<keyword evidence="7" id="KW-1185">Reference proteome</keyword>
<dbReference type="Proteomes" id="UP000612899">
    <property type="component" value="Unassembled WGS sequence"/>
</dbReference>
<dbReference type="Gene3D" id="1.10.10.10">
    <property type="entry name" value="Winged helix-like DNA-binding domain superfamily/Winged helix DNA-binding domain"/>
    <property type="match status" value="1"/>
</dbReference>
<dbReference type="InterPro" id="IPR000792">
    <property type="entry name" value="Tscrpt_reg_LuxR_C"/>
</dbReference>
<dbReference type="CDD" id="cd06170">
    <property type="entry name" value="LuxR_C_like"/>
    <property type="match status" value="1"/>
</dbReference>
<reference evidence="6" key="1">
    <citation type="submission" date="2021-01" db="EMBL/GenBank/DDBJ databases">
        <title>Whole genome shotgun sequence of Rhizocola hellebori NBRC 109834.</title>
        <authorList>
            <person name="Komaki H."/>
            <person name="Tamura T."/>
        </authorList>
    </citation>
    <scope>NUCLEOTIDE SEQUENCE</scope>
    <source>
        <strain evidence="6">NBRC 109834</strain>
    </source>
</reference>
<evidence type="ECO:0000313" key="7">
    <source>
        <dbReference type="Proteomes" id="UP000612899"/>
    </source>
</evidence>
<protein>
    <recommendedName>
        <fullName evidence="5">HTH luxR-type domain-containing protein</fullName>
    </recommendedName>
</protein>
<evidence type="ECO:0000313" key="6">
    <source>
        <dbReference type="EMBL" id="GIH03669.1"/>
    </source>
</evidence>
<feature type="compositionally biased region" description="Basic and acidic residues" evidence="4">
    <location>
        <begin position="8"/>
        <end position="23"/>
    </location>
</feature>
<sequence length="195" mass="21899">MATAVHGEQGHRKAEHGCGEHPRRVLAPDAGAEIKREPRDTGADRSGNGDEQQQIHNREVYGYLNLSDIGLRLRWLSIGLRRRRRPAESRDRLRSAAVTFDSLGVTPWADRARAELAATGETIRRPDDGRDRLTPQELQIAQLAAQGLSNRHIAERLFISPRTVSTHLYRIYPKLEIGSRSELIRALPRHETPGG</sequence>
<evidence type="ECO:0000259" key="5">
    <source>
        <dbReference type="PROSITE" id="PS50043"/>
    </source>
</evidence>
<feature type="region of interest" description="Disordered" evidence="4">
    <location>
        <begin position="1"/>
        <end position="54"/>
    </location>
</feature>
<evidence type="ECO:0000256" key="4">
    <source>
        <dbReference type="SAM" id="MobiDB-lite"/>
    </source>
</evidence>
<dbReference type="PROSITE" id="PS00622">
    <property type="entry name" value="HTH_LUXR_1"/>
    <property type="match status" value="1"/>
</dbReference>
<dbReference type="Pfam" id="PF00196">
    <property type="entry name" value="GerE"/>
    <property type="match status" value="1"/>
</dbReference>
<accession>A0A8J3VDL4</accession>
<organism evidence="6 7">
    <name type="scientific">Rhizocola hellebori</name>
    <dbReference type="NCBI Taxonomy" id="1392758"/>
    <lineage>
        <taxon>Bacteria</taxon>
        <taxon>Bacillati</taxon>
        <taxon>Actinomycetota</taxon>
        <taxon>Actinomycetes</taxon>
        <taxon>Micromonosporales</taxon>
        <taxon>Micromonosporaceae</taxon>
        <taxon>Rhizocola</taxon>
    </lineage>
</organism>
<dbReference type="PROSITE" id="PS50043">
    <property type="entry name" value="HTH_LUXR_2"/>
    <property type="match status" value="1"/>
</dbReference>
<dbReference type="GO" id="GO:0006355">
    <property type="term" value="P:regulation of DNA-templated transcription"/>
    <property type="evidence" value="ECO:0007669"/>
    <property type="project" value="InterPro"/>
</dbReference>
<evidence type="ECO:0000256" key="1">
    <source>
        <dbReference type="ARBA" id="ARBA00023015"/>
    </source>
</evidence>
<feature type="compositionally biased region" description="Basic and acidic residues" evidence="4">
    <location>
        <begin position="32"/>
        <end position="43"/>
    </location>
</feature>
<dbReference type="RefSeq" id="WP_203907567.1">
    <property type="nucleotide sequence ID" value="NZ_BONY01000008.1"/>
</dbReference>